<reference evidence="4 5" key="1">
    <citation type="submission" date="2017-08" db="EMBL/GenBank/DDBJ databases">
        <title>Halomonas alkalisoli sp. nov., isolated from saline alkaline soil.</title>
        <authorList>
            <person name="Wang D."/>
            <person name="Zhang G."/>
        </authorList>
    </citation>
    <scope>NUCLEOTIDE SEQUENCE [LARGE SCALE GENOMIC DNA]</scope>
    <source>
        <strain evidence="4 5">WRN001</strain>
    </source>
</reference>
<evidence type="ECO:0000313" key="4">
    <source>
        <dbReference type="EMBL" id="PAU79351.1"/>
    </source>
</evidence>
<dbReference type="CDD" id="cd04301">
    <property type="entry name" value="NAT_SF"/>
    <property type="match status" value="1"/>
</dbReference>
<dbReference type="RefSeq" id="WP_095619361.1">
    <property type="nucleotide sequence ID" value="NZ_NSKB01000001.1"/>
</dbReference>
<keyword evidence="2" id="KW-0012">Acyltransferase</keyword>
<gene>
    <name evidence="4" type="ORF">CK498_02965</name>
</gene>
<evidence type="ECO:0000256" key="1">
    <source>
        <dbReference type="ARBA" id="ARBA00022679"/>
    </source>
</evidence>
<dbReference type="OrthoDB" id="9805924at2"/>
<feature type="domain" description="N-acetyltransferase" evidence="3">
    <location>
        <begin position="1"/>
        <end position="149"/>
    </location>
</feature>
<dbReference type="InterPro" id="IPR000182">
    <property type="entry name" value="GNAT_dom"/>
</dbReference>
<dbReference type="InterPro" id="IPR016181">
    <property type="entry name" value="Acyl_CoA_acyltransferase"/>
</dbReference>
<dbReference type="Gene3D" id="3.40.630.30">
    <property type="match status" value="1"/>
</dbReference>
<accession>A0A2A2F160</accession>
<evidence type="ECO:0000259" key="3">
    <source>
        <dbReference type="PROSITE" id="PS51186"/>
    </source>
</evidence>
<evidence type="ECO:0000313" key="5">
    <source>
        <dbReference type="Proteomes" id="UP000217771"/>
    </source>
</evidence>
<dbReference type="PANTHER" id="PTHR10545:SF42">
    <property type="entry name" value="ACETYLTRANSFERASE"/>
    <property type="match status" value="1"/>
</dbReference>
<keyword evidence="1 4" id="KW-0808">Transferase</keyword>
<dbReference type="Pfam" id="PF00583">
    <property type="entry name" value="Acetyltransf_1"/>
    <property type="match status" value="1"/>
</dbReference>
<dbReference type="Proteomes" id="UP000217771">
    <property type="component" value="Unassembled WGS sequence"/>
</dbReference>
<proteinExistence type="predicted"/>
<organism evidence="4 5">
    <name type="scientific">Halomonas salipaludis</name>
    <dbReference type="NCBI Taxonomy" id="2032625"/>
    <lineage>
        <taxon>Bacteria</taxon>
        <taxon>Pseudomonadati</taxon>
        <taxon>Pseudomonadota</taxon>
        <taxon>Gammaproteobacteria</taxon>
        <taxon>Oceanospirillales</taxon>
        <taxon>Halomonadaceae</taxon>
        <taxon>Halomonas</taxon>
    </lineage>
</organism>
<comment type="caution">
    <text evidence="4">The sequence shown here is derived from an EMBL/GenBank/DDBJ whole genome shotgun (WGS) entry which is preliminary data.</text>
</comment>
<keyword evidence="5" id="KW-1185">Reference proteome</keyword>
<dbReference type="AlphaFoldDB" id="A0A2A2F160"/>
<dbReference type="GO" id="GO:0008080">
    <property type="term" value="F:N-acetyltransferase activity"/>
    <property type="evidence" value="ECO:0007669"/>
    <property type="project" value="TreeGrafter"/>
</dbReference>
<dbReference type="InterPro" id="IPR051016">
    <property type="entry name" value="Diverse_Substrate_AcTransf"/>
</dbReference>
<dbReference type="PANTHER" id="PTHR10545">
    <property type="entry name" value="DIAMINE N-ACETYLTRANSFERASE"/>
    <property type="match status" value="1"/>
</dbReference>
<dbReference type="PROSITE" id="PS51186">
    <property type="entry name" value="GNAT"/>
    <property type="match status" value="1"/>
</dbReference>
<dbReference type="SUPFAM" id="SSF55729">
    <property type="entry name" value="Acyl-CoA N-acyltransferases (Nat)"/>
    <property type="match status" value="1"/>
</dbReference>
<sequence>MTVTLASPQAVDQPEWIRLYRGYADYYGVAMTEQTLDTVWGWIHLEDMAFYCRLAKNEDGQAIGLMHYRAMPSPLRGTYIGFLDDLYVDPAHRGGGAVDTMLDALREEARGHGWPFVRWITREQNYRGRAVYDRHATHSDWQTYQLDIQ</sequence>
<name>A0A2A2F160_9GAMM</name>
<protein>
    <submittedName>
        <fullName evidence="4">GNAT family N-acetyltransferase</fullName>
    </submittedName>
</protein>
<evidence type="ECO:0000256" key="2">
    <source>
        <dbReference type="ARBA" id="ARBA00023315"/>
    </source>
</evidence>
<dbReference type="EMBL" id="NSKB01000001">
    <property type="protein sequence ID" value="PAU79351.1"/>
    <property type="molecule type" value="Genomic_DNA"/>
</dbReference>